<comment type="caution">
    <text evidence="3">The sequence shown here is derived from an EMBL/GenBank/DDBJ whole genome shotgun (WGS) entry which is preliminary data.</text>
</comment>
<gene>
    <name evidence="3" type="ORF">JGU71_05405</name>
</gene>
<dbReference type="CDD" id="cd00130">
    <property type="entry name" value="PAS"/>
    <property type="match status" value="1"/>
</dbReference>
<dbReference type="Proteomes" id="UP000655868">
    <property type="component" value="Unassembled WGS sequence"/>
</dbReference>
<keyword evidence="4" id="KW-1185">Reference proteome</keyword>
<dbReference type="InterPro" id="IPR035965">
    <property type="entry name" value="PAS-like_dom_sf"/>
</dbReference>
<dbReference type="GO" id="GO:0006355">
    <property type="term" value="P:regulation of DNA-templated transcription"/>
    <property type="evidence" value="ECO:0007669"/>
    <property type="project" value="InterPro"/>
</dbReference>
<dbReference type="InterPro" id="IPR000014">
    <property type="entry name" value="PAS"/>
</dbReference>
<reference evidence="3" key="1">
    <citation type="submission" date="2020-12" db="EMBL/GenBank/DDBJ databases">
        <title>Antrihabitans popcorni sp. nov. and Antrihabitans auranticaus sp. nov., isolated from a larva cave.</title>
        <authorList>
            <person name="Lee S.D."/>
            <person name="Kim I.S."/>
        </authorList>
    </citation>
    <scope>NUCLEOTIDE SEQUENCE</scope>
    <source>
        <strain evidence="3">YC3-6</strain>
    </source>
</reference>
<dbReference type="PROSITE" id="PS50112">
    <property type="entry name" value="PAS"/>
    <property type="match status" value="1"/>
</dbReference>
<feature type="compositionally biased region" description="Polar residues" evidence="1">
    <location>
        <begin position="20"/>
        <end position="38"/>
    </location>
</feature>
<dbReference type="Pfam" id="PF00989">
    <property type="entry name" value="PAS"/>
    <property type="match status" value="1"/>
</dbReference>
<dbReference type="AlphaFoldDB" id="A0A934U2N9"/>
<feature type="domain" description="PAS" evidence="2">
    <location>
        <begin position="65"/>
        <end position="96"/>
    </location>
</feature>
<accession>A0A934U2N9</accession>
<sequence>MGDVTSCTVDHIKELDTERVQSCSTRRVSRPNAPSQQGPDIVRERRGPHPDTPQGYLAQLPALVLLDRLPVPLLAVSYDGVIVHANPAFEEMLGYETTVLHDQPIETVMETADTPRTATSSLMCGHRGRVITLRHVDGSAVRAVASESVLMRKDDPLSLVVFHDITEQLWMAGADHL</sequence>
<dbReference type="Gene3D" id="3.30.450.20">
    <property type="entry name" value="PAS domain"/>
    <property type="match status" value="1"/>
</dbReference>
<protein>
    <submittedName>
        <fullName evidence="3">PAS domain-containing protein</fullName>
    </submittedName>
</protein>
<proteinExistence type="predicted"/>
<feature type="region of interest" description="Disordered" evidence="1">
    <location>
        <begin position="20"/>
        <end position="54"/>
    </location>
</feature>
<evidence type="ECO:0000259" key="2">
    <source>
        <dbReference type="PROSITE" id="PS50112"/>
    </source>
</evidence>
<evidence type="ECO:0000256" key="1">
    <source>
        <dbReference type="SAM" id="MobiDB-lite"/>
    </source>
</evidence>
<evidence type="ECO:0000313" key="3">
    <source>
        <dbReference type="EMBL" id="MBJ8338313.1"/>
    </source>
</evidence>
<dbReference type="NCBIfam" id="TIGR00229">
    <property type="entry name" value="sensory_box"/>
    <property type="match status" value="1"/>
</dbReference>
<organism evidence="3 4">
    <name type="scientific">Antrihabitans stalagmiti</name>
    <dbReference type="NCBI Taxonomy" id="2799499"/>
    <lineage>
        <taxon>Bacteria</taxon>
        <taxon>Bacillati</taxon>
        <taxon>Actinomycetota</taxon>
        <taxon>Actinomycetes</taxon>
        <taxon>Mycobacteriales</taxon>
        <taxon>Nocardiaceae</taxon>
        <taxon>Antrihabitans</taxon>
    </lineage>
</organism>
<dbReference type="InterPro" id="IPR013767">
    <property type="entry name" value="PAS_fold"/>
</dbReference>
<name>A0A934U2N9_9NOCA</name>
<dbReference type="SMART" id="SM00091">
    <property type="entry name" value="PAS"/>
    <property type="match status" value="1"/>
</dbReference>
<evidence type="ECO:0000313" key="4">
    <source>
        <dbReference type="Proteomes" id="UP000655868"/>
    </source>
</evidence>
<dbReference type="SUPFAM" id="SSF55785">
    <property type="entry name" value="PYP-like sensor domain (PAS domain)"/>
    <property type="match status" value="1"/>
</dbReference>
<dbReference type="EMBL" id="JAEMNV010000002">
    <property type="protein sequence ID" value="MBJ8338313.1"/>
    <property type="molecule type" value="Genomic_DNA"/>
</dbReference>